<evidence type="ECO:0000313" key="1">
    <source>
        <dbReference type="EMBL" id="AHY84272.1"/>
    </source>
</evidence>
<dbReference type="Proteomes" id="UP000024436">
    <property type="component" value="Segment"/>
</dbReference>
<sequence length="71" mass="7973">MIETTATSVTEFDGTFETVITWRFDGLWDVAVAHMGTWLCHAQIAASFEDARFLAGYICGQHMRAEWMVAA</sequence>
<evidence type="ECO:0000313" key="2">
    <source>
        <dbReference type="Proteomes" id="UP000024436"/>
    </source>
</evidence>
<evidence type="ECO:0008006" key="3">
    <source>
        <dbReference type="Google" id="ProtNLM"/>
    </source>
</evidence>
<proteinExistence type="predicted"/>
<reference evidence="1 2" key="1">
    <citation type="submission" date="2014-03" db="EMBL/GenBank/DDBJ databases">
        <authorList>
            <person name="Barber N.R."/>
            <person name="Francolini R.D."/>
            <person name="Gray A.J."/>
            <person name="Hamilton K."/>
            <person name="Jung E."/>
            <person name="Killpatrick M.S."/>
            <person name="Le T.M."/>
            <person name="Lin R."/>
            <person name="Morris L.Y."/>
            <person name="O'Neil L.P."/>
            <person name="Pederson E.N."/>
            <person name="Sepehri B.F."/>
            <person name="Shaffer R.A."/>
            <person name="Sridharan P.S."/>
            <person name="Tseng L."/>
            <person name="Williams L.H."/>
            <person name="Cohen L.B."/>
            <person name="Ahrens K.J."/>
            <person name="Braun M.A."/>
            <person name="Jarvik J."/>
            <person name="Lopez A.J."/>
            <person name="Bradley K.W."/>
            <person name="Clarke D.Q."/>
            <person name="Lewis M.F."/>
            <person name="Barker L.P."/>
            <person name="Bailey C."/>
            <person name="Asai D.J."/>
            <person name="Garber M.L."/>
            <person name="Bowman C.A."/>
            <person name="Russell D.A."/>
            <person name="Pope W.H."/>
            <person name="Jacobs-Sera D."/>
            <person name="Hendrix R.W."/>
            <person name="Hatfull G.F."/>
        </authorList>
    </citation>
    <scope>NUCLEOTIDE SEQUENCE [LARGE SCALE GENOMIC DNA]</scope>
</reference>
<gene>
    <name evidence="1" type="primary">3</name>
    <name evidence="1" type="ORF">PBI_KINGVEVEVE_3</name>
</gene>
<protein>
    <recommendedName>
        <fullName evidence="3">Gp3</fullName>
    </recommendedName>
</protein>
<name>A0A023ZX97_9CAUD</name>
<accession>A0A023ZX97</accession>
<dbReference type="EMBL" id="KJ538723">
    <property type="protein sequence ID" value="AHY84272.1"/>
    <property type="molecule type" value="Genomic_DNA"/>
</dbReference>
<organism evidence="1 2">
    <name type="scientific">Mycobacterium phage KingVeVeVe</name>
    <dbReference type="NCBI Taxonomy" id="1471544"/>
    <lineage>
        <taxon>Viruses</taxon>
        <taxon>Duplodnaviria</taxon>
        <taxon>Heunggongvirae</taxon>
        <taxon>Uroviricota</taxon>
        <taxon>Caudoviricetes</taxon>
        <taxon>Bclasvirinae</taxon>
        <taxon>Pegunavirus</taxon>
        <taxon>Pegunavirus soto</taxon>
    </lineage>
</organism>